<dbReference type="Proteomes" id="UP001281761">
    <property type="component" value="Unassembled WGS sequence"/>
</dbReference>
<keyword evidence="4" id="KW-1185">Reference proteome</keyword>
<dbReference type="Pfam" id="PF07714">
    <property type="entry name" value="PK_Tyr_Ser-Thr"/>
    <property type="match status" value="1"/>
</dbReference>
<dbReference type="Gene3D" id="1.10.510.10">
    <property type="entry name" value="Transferase(Phosphotransferase) domain 1"/>
    <property type="match status" value="1"/>
</dbReference>
<gene>
    <name evidence="3" type="ORF">BLNAU_16352</name>
</gene>
<dbReference type="EMBL" id="JARBJD010000170">
    <property type="protein sequence ID" value="KAK2948714.1"/>
    <property type="molecule type" value="Genomic_DNA"/>
</dbReference>
<keyword evidence="1" id="KW-0472">Membrane</keyword>
<evidence type="ECO:0000313" key="4">
    <source>
        <dbReference type="Proteomes" id="UP001281761"/>
    </source>
</evidence>
<organism evidence="3 4">
    <name type="scientific">Blattamonas nauphoetae</name>
    <dbReference type="NCBI Taxonomy" id="2049346"/>
    <lineage>
        <taxon>Eukaryota</taxon>
        <taxon>Metamonada</taxon>
        <taxon>Preaxostyla</taxon>
        <taxon>Oxymonadida</taxon>
        <taxon>Blattamonas</taxon>
    </lineage>
</organism>
<keyword evidence="1" id="KW-1133">Transmembrane helix</keyword>
<dbReference type="InterPro" id="IPR001245">
    <property type="entry name" value="Ser-Thr/Tyr_kinase_cat_dom"/>
</dbReference>
<dbReference type="InterPro" id="IPR011009">
    <property type="entry name" value="Kinase-like_dom_sf"/>
</dbReference>
<accession>A0ABQ9XCX2</accession>
<evidence type="ECO:0000259" key="2">
    <source>
        <dbReference type="PROSITE" id="PS50011"/>
    </source>
</evidence>
<dbReference type="InterPro" id="IPR000719">
    <property type="entry name" value="Prot_kinase_dom"/>
</dbReference>
<feature type="domain" description="Protein kinase" evidence="2">
    <location>
        <begin position="1638"/>
        <end position="1925"/>
    </location>
</feature>
<proteinExistence type="predicted"/>
<dbReference type="PANTHER" id="PTHR24362">
    <property type="entry name" value="SERINE/THREONINE-PROTEIN KINASE NEK"/>
    <property type="match status" value="1"/>
</dbReference>
<dbReference type="SUPFAM" id="SSF56112">
    <property type="entry name" value="Protein kinase-like (PK-like)"/>
    <property type="match status" value="1"/>
</dbReference>
<keyword evidence="1" id="KW-0812">Transmembrane</keyword>
<reference evidence="3 4" key="1">
    <citation type="journal article" date="2022" name="bioRxiv">
        <title>Genomics of Preaxostyla Flagellates Illuminates Evolutionary Transitions and the Path Towards Mitochondrial Loss.</title>
        <authorList>
            <person name="Novak L.V.F."/>
            <person name="Treitli S.C."/>
            <person name="Pyrih J."/>
            <person name="Halakuc P."/>
            <person name="Pipaliya S.V."/>
            <person name="Vacek V."/>
            <person name="Brzon O."/>
            <person name="Soukal P."/>
            <person name="Eme L."/>
            <person name="Dacks J.B."/>
            <person name="Karnkowska A."/>
            <person name="Elias M."/>
            <person name="Hampl V."/>
        </authorList>
    </citation>
    <scope>NUCLEOTIDE SEQUENCE [LARGE SCALE GENOMIC DNA]</scope>
    <source>
        <strain evidence="3">NAU3</strain>
        <tissue evidence="3">Gut</tissue>
    </source>
</reference>
<name>A0ABQ9XCX2_9EUKA</name>
<dbReference type="PROSITE" id="PS50011">
    <property type="entry name" value="PROTEIN_KINASE_DOM"/>
    <property type="match status" value="1"/>
</dbReference>
<protein>
    <recommendedName>
        <fullName evidence="2">Protein kinase domain-containing protein</fullName>
    </recommendedName>
</protein>
<evidence type="ECO:0000256" key="1">
    <source>
        <dbReference type="SAM" id="Phobius"/>
    </source>
</evidence>
<sequence>MKIQTKYTDRCNDQDCWSYYLYTDASTVTKFVTFTFTTPTQPPHVHSIKASLDESLDCVVFSLITTNVKDGTYTLVLKDGEAEVEMETMIVGSRGSVTVLARNVSGLAKVKYGTFYELVSLSNLEVSTTRTPISVSTPPAPPRIVSVSGTSGSDSVGLHWTSSTLSPSTSYSVFLSSTSTPSGVSAHTRTLTIVTDGSGEVIDSSAQLYPFDADKQLEYGTVYSVTRVEETLTSTRIASDAMTITTPSEPSRIEGVQSIVLNGAKTEATVTFSGRLLKLSMGSINATNGSLKWTSVSSLSFVDSESCSAVFSVGLVEDESRMQFKEEYTIEGVGSSYVVNADVSMRIPAAPVLSTLSTSLDTSTNHHFSLSVKVSDVVVSGDFIASFTGVSTPIAISLTNGEGTSRVEVSLNSQFGFNKSYSLSSLVKKESGKEDEHIVFGEILMETLEGPTLSSIRSPTLTPTNLNNVDLKLDCSRMTQELFILKVFDVSDATKKEIDLSFSFGSVSPTSIGEGSFVVYGSEELKYGRTYEVISMTSSTISASVSSSTRFTIPPAPCRVESACCDLLDDEKAFETVLLSGVALPGGSSFSVSIQEWDSKANEVKGLLFVLDGTVSGSGDQTSASVTELIFRNAESKLKYGAEYIVSLLTIADTPTIVNPLVVFQVPAEPTRVTKLSLSPYDALEKKANFVVEGLSMPTNKKLTLSLTSSSPSTVRTIVVSFTTSTAGSGSGILFSENSEEIELDYDTTYELTNVVDEKKDEVLFVGGQTIKTISEPGRVLRVGTVGYSDDKNTTTIALEGHWMETGEFSMEVENTADSSDKPVLTASFGSEVEGTSTAWLYPTAELKFGVRYRIVSLEKKVGMSRKVHVESSIEFSLDPTPARLTGLVQKSPVDKEKELPLVLTGIGMTKGPFTISLSPAGSLTATFTDGTSGSSTAILFSTNEEVSRLNYSTRYEVIGMTDSSSEPVLYDSGLSFVTGTEPTRLVTISSSLRFNPSQTTLLIPVAGRELDTSKEYVVEVKDSVSPFALSNLSMSFSSSEWIVSGTIFGDSVDLLPSHSYSVNGFFVSGSSSPLFFEPISFTVPDPPLIASISATFSTEMNTSILLSVSGSNLPEAFTYVIHLVNSPLTIPIIFTSDTSGSSSPISLIRQPGLQFATTFEVSKISSELDSNLEIPISSKTFGPFTAPTELSLFSDSTGSADESLFGGEDFPARSLGLLFDVVKELNLKRLTISTLTSTIAEKGLDFSSMRVKLSDSMTSHPTIEVKPENGVAWMLRGHGRLELESLTIVGSSELKARGSGLVWMDGGSIEMTKVILKLLETSSPILELSSLSHSSLSETSFLGSVESVFAKVSDTAYMTLSSCTFLGPSTPSSSFSSSNLHSSTEEICSWTGAVIQTSNTNPYLFSSHFSHFHQGAIETVDGRVEVFTSSFQKNFAGFEAFPSFGRNIRCSGNGEVVIESLSGGDGTKEHRNGWIVLEENCTIETDDIAADSVFFSPELTPNEKKAEWNKKTKTFKVGLKGEFLIPCGLWIEVFSIEEKKEKSRQTIALSSSNTVDWTESSMTITLSEEALKQLESKLEWRARVVFGSDDRTSTSVMVKLSASDERKSQFSEHKNWILPLIISASVLLIAFFVILVIVFICRRNKKQNAEKLSTQNKELDDAAFMVKMEPPDQDDIFRQHSSANLVKAPGNALECAPSTEPKIIRQGEAVDPRGVVETRKVIRFGDEQETTIVFTNDTLFNRLHRQQVKLAKEEKQRMSVELAKLAERMRQNFENFTALSRISPHTILLDSSNRVMLQTEEKAGVPTQNSTQSFLGLEPLGEGHEGKRWQAPEIYEGKEKVSAEKAAVFSLGLILWELETESVPFGEVDSTNAQRLLGTGFQPCTDRSMGMELMIVIEKCLSLKPDDRPTLQDLISSLESSSLFSDNQTQQNQVELNA</sequence>
<dbReference type="PANTHER" id="PTHR24362:SF309">
    <property type="entry name" value="PROTEIN KINASE DOMAIN-CONTAINING PROTEIN"/>
    <property type="match status" value="1"/>
</dbReference>
<feature type="transmembrane region" description="Helical" evidence="1">
    <location>
        <begin position="1617"/>
        <end position="1642"/>
    </location>
</feature>
<comment type="caution">
    <text evidence="3">The sequence shown here is derived from an EMBL/GenBank/DDBJ whole genome shotgun (WGS) entry which is preliminary data.</text>
</comment>
<evidence type="ECO:0000313" key="3">
    <source>
        <dbReference type="EMBL" id="KAK2948714.1"/>
    </source>
</evidence>